<dbReference type="KEGG" id="gax:Pan161_55040"/>
<dbReference type="GO" id="GO:0008643">
    <property type="term" value="P:carbohydrate transport"/>
    <property type="evidence" value="ECO:0007669"/>
    <property type="project" value="InterPro"/>
</dbReference>
<keyword evidence="2" id="KW-0732">Signal</keyword>
<feature type="chain" id="PRO_5022261969" evidence="2">
    <location>
        <begin position="30"/>
        <end position="485"/>
    </location>
</feature>
<evidence type="ECO:0000256" key="1">
    <source>
        <dbReference type="ARBA" id="ARBA00008769"/>
    </source>
</evidence>
<proteinExistence type="inferred from homology"/>
<dbReference type="EMBL" id="CP036343">
    <property type="protein sequence ID" value="QDT93818.1"/>
    <property type="molecule type" value="Genomic_DNA"/>
</dbReference>
<feature type="signal peptide" evidence="2">
    <location>
        <begin position="1"/>
        <end position="29"/>
    </location>
</feature>
<dbReference type="PANTHER" id="PTHR37944">
    <property type="entry name" value="PORIN B"/>
    <property type="match status" value="1"/>
</dbReference>
<dbReference type="InterPro" id="IPR052932">
    <property type="entry name" value="OprB_Porin"/>
</dbReference>
<dbReference type="Gene3D" id="2.40.160.180">
    <property type="entry name" value="Carbohydrate-selective porin OprB"/>
    <property type="match status" value="1"/>
</dbReference>
<evidence type="ECO:0000256" key="2">
    <source>
        <dbReference type="RuleBase" id="RU363072"/>
    </source>
</evidence>
<dbReference type="Pfam" id="PF04966">
    <property type="entry name" value="OprB"/>
    <property type="match status" value="1"/>
</dbReference>
<evidence type="ECO:0000313" key="3">
    <source>
        <dbReference type="EMBL" id="QDT93818.1"/>
    </source>
</evidence>
<accession>A0A517VLC4</accession>
<dbReference type="RefSeq" id="WP_197994246.1">
    <property type="nucleotide sequence ID" value="NZ_CP036343.1"/>
</dbReference>
<dbReference type="AlphaFoldDB" id="A0A517VLC4"/>
<dbReference type="PANTHER" id="PTHR37944:SF1">
    <property type="entry name" value="PORIN B"/>
    <property type="match status" value="1"/>
</dbReference>
<dbReference type="GO" id="GO:0016020">
    <property type="term" value="C:membrane"/>
    <property type="evidence" value="ECO:0007669"/>
    <property type="project" value="InterPro"/>
</dbReference>
<name>A0A517VLC4_9PLAN</name>
<evidence type="ECO:0000313" key="4">
    <source>
        <dbReference type="Proteomes" id="UP000316855"/>
    </source>
</evidence>
<organism evidence="3 4">
    <name type="scientific">Gimesia algae</name>
    <dbReference type="NCBI Taxonomy" id="2527971"/>
    <lineage>
        <taxon>Bacteria</taxon>
        <taxon>Pseudomonadati</taxon>
        <taxon>Planctomycetota</taxon>
        <taxon>Planctomycetia</taxon>
        <taxon>Planctomycetales</taxon>
        <taxon>Planctomycetaceae</taxon>
        <taxon>Gimesia</taxon>
    </lineage>
</organism>
<sequence length="485" mass="53145" precursor="true">MKRIRAVQNRFWSVFLCTTLITLSTFVCSAYSQTLPRSQSDENVSLDDKFRVDIPPAPPVTNTNEDVLPFNNHTIDYNSMASQSVTLPTAISGNPAAVNITTGSGELGDWLGINENGFRFGGLHITDANGQVSGGNTPGKWSGNTLTVLDFSLDTEKAFNWKGGMIGTEVLFYFGDPVNNNAATVMGYNSLDAGPPDSRVELYQLWYRQALLDDRLILRFGKSVPTYDFNNVLRSIPYPEQDLNIPGLSGAMLTPLYVSPTQLGIMPGYYDSATGVVASFTPNNHFYVQYGFYDGSLATGRKTGLTGPRFDGHYLHVAETGINWTLGFDNKPGKMGIGGWYQTGTLAASIGNVNGADGGYFFASQRLFYERPGESPDGLVAFLQLAATNSAFIETHRYVGAGLTYFGPLPTRDEDSIGFAFAYGKMNDDPTLGLGPQEEIYTWYYQMKLCKNLFFQQNLTYISTPAANPSASDVFALTFRALLLF</sequence>
<dbReference type="Proteomes" id="UP000316855">
    <property type="component" value="Chromosome"/>
</dbReference>
<dbReference type="InterPro" id="IPR007049">
    <property type="entry name" value="Carb-sel_porin_OprB"/>
</dbReference>
<gene>
    <name evidence="3" type="primary">oprB_2</name>
    <name evidence="3" type="ORF">Pan161_55040</name>
</gene>
<dbReference type="InterPro" id="IPR038673">
    <property type="entry name" value="OprB_sf"/>
</dbReference>
<protein>
    <submittedName>
        <fullName evidence="3">Porin B</fullName>
    </submittedName>
</protein>
<reference evidence="3 4" key="1">
    <citation type="submission" date="2019-02" db="EMBL/GenBank/DDBJ databases">
        <title>Deep-cultivation of Planctomycetes and their phenomic and genomic characterization uncovers novel biology.</title>
        <authorList>
            <person name="Wiegand S."/>
            <person name="Jogler M."/>
            <person name="Boedeker C."/>
            <person name="Pinto D."/>
            <person name="Vollmers J."/>
            <person name="Rivas-Marin E."/>
            <person name="Kohn T."/>
            <person name="Peeters S.H."/>
            <person name="Heuer A."/>
            <person name="Rast P."/>
            <person name="Oberbeckmann S."/>
            <person name="Bunk B."/>
            <person name="Jeske O."/>
            <person name="Meyerdierks A."/>
            <person name="Storesund J.E."/>
            <person name="Kallscheuer N."/>
            <person name="Luecker S."/>
            <person name="Lage O.M."/>
            <person name="Pohl T."/>
            <person name="Merkel B.J."/>
            <person name="Hornburger P."/>
            <person name="Mueller R.-W."/>
            <person name="Bruemmer F."/>
            <person name="Labrenz M."/>
            <person name="Spormann A.M."/>
            <person name="Op den Camp H."/>
            <person name="Overmann J."/>
            <person name="Amann R."/>
            <person name="Jetten M.S.M."/>
            <person name="Mascher T."/>
            <person name="Medema M.H."/>
            <person name="Devos D.P."/>
            <person name="Kaster A.-K."/>
            <person name="Ovreas L."/>
            <person name="Rohde M."/>
            <person name="Galperin M.Y."/>
            <person name="Jogler C."/>
        </authorList>
    </citation>
    <scope>NUCLEOTIDE SEQUENCE [LARGE SCALE GENOMIC DNA]</scope>
    <source>
        <strain evidence="3 4">Pan161</strain>
    </source>
</reference>
<dbReference type="GO" id="GO:0015288">
    <property type="term" value="F:porin activity"/>
    <property type="evidence" value="ECO:0007669"/>
    <property type="project" value="InterPro"/>
</dbReference>
<comment type="similarity">
    <text evidence="1 2">Belongs to the OprB family.</text>
</comment>
<keyword evidence="4" id="KW-1185">Reference proteome</keyword>